<sequence>MKEMRARELVNIYEHSLEQQIVRRGSNLACQDEELWKQMEGLLKDGDAQETHCLGLDPLRVMEESLTAAATSTTAAAAGRVQARGGLQGLAKAFEVLEQAALNLYLGHWRAEYKVVKMYSGMFTHYIKPVLSMPQIENLFGLLGYRPSSSWHEQLRLQSSQVTPSSLDDLLSLSCAFFLARCECCLLLTALGKHVGEAQWELSVVRQRQRGNRVQVALDNTKKTLVVNQPFDGEVEIDLYTDEHVNGVQREALVNDDESLHPLTWVTQSSASPPAVKTHSNGVTSLSSTSTSLSTREHVCISTLNCQLTKTSPLESDTSRSSSASMKQGRRPCEESRFDKADSQSCRAEAIALGQSEAEANHLCSCLQSPRVCLKLCIECNTLHDIGCALLQHCNRQSHHMVYSDNTREEVKELRALSPQGGSLRVSDITASPTFNSSTAMSSLALCDEPKSIIPSLHPITYHDCCDLTHLDPQVLCLSCSVFHSGTCRGIEYCQEYHKIKQLGKCPCGKACSRTPLVLCRYCGNEYCNACWYRRPVVCTCGQTFDQSSSV</sequence>
<dbReference type="KEGG" id="cgob:115009288"/>
<dbReference type="PANTHER" id="PTHR15326">
    <property type="entry name" value="SPERMATOGENESIS-ASSOCIATED PROTEIN 2/TAMOZHENNIC"/>
    <property type="match status" value="1"/>
</dbReference>
<evidence type="ECO:0000259" key="3">
    <source>
        <dbReference type="Pfam" id="PF21388"/>
    </source>
</evidence>
<dbReference type="PANTHER" id="PTHR15326:SF7">
    <property type="entry name" value="SPERMATOGENESIS-ASSOCIATED PROTEIN 2-LIKE PROTEIN"/>
    <property type="match status" value="1"/>
</dbReference>
<evidence type="ECO:0000256" key="1">
    <source>
        <dbReference type="ARBA" id="ARBA00038142"/>
    </source>
</evidence>
<feature type="region of interest" description="Disordered" evidence="2">
    <location>
        <begin position="270"/>
        <end position="289"/>
    </location>
</feature>
<protein>
    <submittedName>
        <fullName evidence="5">Spermatogenesis associated 2-like</fullName>
    </submittedName>
</protein>
<dbReference type="OrthoDB" id="9837000at2759"/>
<name>A0A6J2PS77_COTGO</name>
<feature type="compositionally biased region" description="Polar residues" evidence="2">
    <location>
        <begin position="312"/>
        <end position="326"/>
    </location>
</feature>
<organism evidence="4 5">
    <name type="scientific">Cottoperca gobio</name>
    <name type="common">Frogmouth</name>
    <name type="synonym">Aphritis gobio</name>
    <dbReference type="NCBI Taxonomy" id="56716"/>
    <lineage>
        <taxon>Eukaryota</taxon>
        <taxon>Metazoa</taxon>
        <taxon>Chordata</taxon>
        <taxon>Craniata</taxon>
        <taxon>Vertebrata</taxon>
        <taxon>Euteleostomi</taxon>
        <taxon>Actinopterygii</taxon>
        <taxon>Neopterygii</taxon>
        <taxon>Teleostei</taxon>
        <taxon>Neoteleostei</taxon>
        <taxon>Acanthomorphata</taxon>
        <taxon>Eupercaria</taxon>
        <taxon>Perciformes</taxon>
        <taxon>Notothenioidei</taxon>
        <taxon>Bovichtidae</taxon>
        <taxon>Cottoperca</taxon>
    </lineage>
</organism>
<keyword evidence="4" id="KW-1185">Reference proteome</keyword>
<gene>
    <name evidence="5" type="primary">spata2l</name>
</gene>
<accession>A0A6J2PS77</accession>
<dbReference type="RefSeq" id="XP_029289038.1">
    <property type="nucleotide sequence ID" value="XM_029433178.1"/>
</dbReference>
<feature type="compositionally biased region" description="Polar residues" evidence="2">
    <location>
        <begin position="270"/>
        <end position="283"/>
    </location>
</feature>
<dbReference type="CTD" id="124044"/>
<dbReference type="Proteomes" id="UP000504630">
    <property type="component" value="Chromosome 6"/>
</dbReference>
<evidence type="ECO:0000313" key="5">
    <source>
        <dbReference type="RefSeq" id="XP_029289038.1"/>
    </source>
</evidence>
<dbReference type="Gene3D" id="1.20.58.2190">
    <property type="match status" value="1"/>
</dbReference>
<evidence type="ECO:0000256" key="2">
    <source>
        <dbReference type="SAM" id="MobiDB-lite"/>
    </source>
</evidence>
<dbReference type="GeneID" id="115009288"/>
<dbReference type="InterPro" id="IPR048839">
    <property type="entry name" value="SPATA2_PUB-like"/>
</dbReference>
<feature type="region of interest" description="Disordered" evidence="2">
    <location>
        <begin position="312"/>
        <end position="338"/>
    </location>
</feature>
<evidence type="ECO:0000313" key="4">
    <source>
        <dbReference type="Proteomes" id="UP000504630"/>
    </source>
</evidence>
<feature type="domain" description="Spermatogenesis-associated protein 2 PUB-like" evidence="3">
    <location>
        <begin position="82"/>
        <end position="211"/>
    </location>
</feature>
<comment type="similarity">
    <text evidence="1">Belongs to the SPATA2 family.</text>
</comment>
<dbReference type="Pfam" id="PF21388">
    <property type="entry name" value="SPATA2_PUB-like"/>
    <property type="match status" value="1"/>
</dbReference>
<dbReference type="InParanoid" id="A0A6J2PS77"/>
<proteinExistence type="inferred from homology"/>
<reference evidence="5" key="1">
    <citation type="submission" date="2025-08" db="UniProtKB">
        <authorList>
            <consortium name="RefSeq"/>
        </authorList>
    </citation>
    <scope>IDENTIFICATION</scope>
</reference>
<dbReference type="AlphaFoldDB" id="A0A6J2PS77"/>
<dbReference type="GO" id="GO:0005737">
    <property type="term" value="C:cytoplasm"/>
    <property type="evidence" value="ECO:0007669"/>
    <property type="project" value="TreeGrafter"/>
</dbReference>